<keyword evidence="1" id="KW-0732">Signal</keyword>
<evidence type="ECO:0000256" key="1">
    <source>
        <dbReference type="SAM" id="SignalP"/>
    </source>
</evidence>
<proteinExistence type="predicted"/>
<dbReference type="GeneID" id="103508742"/>
<evidence type="ECO:0000313" key="2">
    <source>
        <dbReference type="Proteomes" id="UP000079169"/>
    </source>
</evidence>
<dbReference type="PaxDb" id="121845-A0A1S3D0B1"/>
<feature type="signal peptide" evidence="1">
    <location>
        <begin position="1"/>
        <end position="21"/>
    </location>
</feature>
<gene>
    <name evidence="3" type="primary">LOC103508742</name>
</gene>
<dbReference type="AlphaFoldDB" id="A0A1S3D0B1"/>
<dbReference type="KEGG" id="dci:103508742"/>
<feature type="chain" id="PRO_5010353293" evidence="1">
    <location>
        <begin position="22"/>
        <end position="106"/>
    </location>
</feature>
<dbReference type="RefSeq" id="XP_008471535.1">
    <property type="nucleotide sequence ID" value="XM_008473313.2"/>
</dbReference>
<organism evidence="2 3">
    <name type="scientific">Diaphorina citri</name>
    <name type="common">Asian citrus psyllid</name>
    <dbReference type="NCBI Taxonomy" id="121845"/>
    <lineage>
        <taxon>Eukaryota</taxon>
        <taxon>Metazoa</taxon>
        <taxon>Ecdysozoa</taxon>
        <taxon>Arthropoda</taxon>
        <taxon>Hexapoda</taxon>
        <taxon>Insecta</taxon>
        <taxon>Pterygota</taxon>
        <taxon>Neoptera</taxon>
        <taxon>Paraneoptera</taxon>
        <taxon>Hemiptera</taxon>
        <taxon>Sternorrhyncha</taxon>
        <taxon>Psylloidea</taxon>
        <taxon>Psyllidae</taxon>
        <taxon>Diaphorininae</taxon>
        <taxon>Diaphorina</taxon>
    </lineage>
</organism>
<name>A0A1S3D0B1_DIACI</name>
<accession>A0A1S3D0B1</accession>
<keyword evidence="2" id="KW-1185">Reference proteome</keyword>
<sequence length="106" mass="11958">MFVVKLCVALCVLLCCEYALGNTLWKIEDVDVNDDIVQHALKTAITQISVGEKAEMKKDFFKKLKAVSAKRRGNVHTVEGRVATLYVIKLMNKYETDINPKSDEIP</sequence>
<evidence type="ECO:0000313" key="3">
    <source>
        <dbReference type="RefSeq" id="XP_008471535.1"/>
    </source>
</evidence>
<dbReference type="Proteomes" id="UP000079169">
    <property type="component" value="Unplaced"/>
</dbReference>
<protein>
    <submittedName>
        <fullName evidence="3">Uncharacterized protein LOC103508742</fullName>
    </submittedName>
</protein>
<reference evidence="3" key="1">
    <citation type="submission" date="2025-08" db="UniProtKB">
        <authorList>
            <consortium name="RefSeq"/>
        </authorList>
    </citation>
    <scope>IDENTIFICATION</scope>
</reference>